<sequence>MDIEEISDRLEIRQVLLRYCRGVDRGIASLIVGAYHEDAIDTHGAFTGSAEEFAALCIENFDKPNLSAQHHLTNSIIELNGDRAAVETYFLAWRPQLGEKTGDPELVQIGGRYLDRFEKRNGSWKISQRNVVFDWVQAPVPISELDETHGYPKGARREADLSAALLLDET</sequence>
<dbReference type="InterPro" id="IPR037401">
    <property type="entry name" value="SnoaL-like"/>
</dbReference>
<dbReference type="InterPro" id="IPR032710">
    <property type="entry name" value="NTF2-like_dom_sf"/>
</dbReference>
<dbReference type="EMBL" id="JACJVJ010000001">
    <property type="protein sequence ID" value="MBC2776635.1"/>
    <property type="molecule type" value="Genomic_DNA"/>
</dbReference>
<name>A0A842HUM5_9SPHN</name>
<dbReference type="RefSeq" id="WP_185799904.1">
    <property type="nucleotide sequence ID" value="NZ_JACJVJ010000001.1"/>
</dbReference>
<protein>
    <submittedName>
        <fullName evidence="2">Nuclear transport factor 2 family protein</fullName>
    </submittedName>
</protein>
<dbReference type="AlphaFoldDB" id="A0A842HUM5"/>
<dbReference type="Gene3D" id="3.10.450.50">
    <property type="match status" value="1"/>
</dbReference>
<feature type="domain" description="SnoaL-like" evidence="1">
    <location>
        <begin position="4"/>
        <end position="129"/>
    </location>
</feature>
<comment type="caution">
    <text evidence="2">The sequence shown here is derived from an EMBL/GenBank/DDBJ whole genome shotgun (WGS) entry which is preliminary data.</text>
</comment>
<organism evidence="2 3">
    <name type="scientific">Parasphingopyxis marina</name>
    <dbReference type="NCBI Taxonomy" id="2761622"/>
    <lineage>
        <taxon>Bacteria</taxon>
        <taxon>Pseudomonadati</taxon>
        <taxon>Pseudomonadota</taxon>
        <taxon>Alphaproteobacteria</taxon>
        <taxon>Sphingomonadales</taxon>
        <taxon>Sphingomonadaceae</taxon>
        <taxon>Parasphingopyxis</taxon>
    </lineage>
</organism>
<evidence type="ECO:0000259" key="1">
    <source>
        <dbReference type="Pfam" id="PF13577"/>
    </source>
</evidence>
<dbReference type="Pfam" id="PF13577">
    <property type="entry name" value="SnoaL_4"/>
    <property type="match status" value="1"/>
</dbReference>
<gene>
    <name evidence="2" type="ORF">H6P80_03275</name>
</gene>
<accession>A0A842HUM5</accession>
<reference evidence="2 3" key="1">
    <citation type="submission" date="2020-08" db="EMBL/GenBank/DDBJ databases">
        <title>Draft genome sequence of Parasphingopyxis sp. GrpM-11.</title>
        <authorList>
            <person name="Oh J."/>
            <person name="Roh D.-H."/>
        </authorList>
    </citation>
    <scope>NUCLEOTIDE SEQUENCE [LARGE SCALE GENOMIC DNA]</scope>
    <source>
        <strain evidence="2 3">GrpM-11</strain>
    </source>
</reference>
<proteinExistence type="predicted"/>
<evidence type="ECO:0000313" key="3">
    <source>
        <dbReference type="Proteomes" id="UP000564378"/>
    </source>
</evidence>
<dbReference type="Proteomes" id="UP000564378">
    <property type="component" value="Unassembled WGS sequence"/>
</dbReference>
<evidence type="ECO:0000313" key="2">
    <source>
        <dbReference type="EMBL" id="MBC2776635.1"/>
    </source>
</evidence>
<keyword evidence="3" id="KW-1185">Reference proteome</keyword>
<dbReference type="SUPFAM" id="SSF54427">
    <property type="entry name" value="NTF2-like"/>
    <property type="match status" value="1"/>
</dbReference>